<protein>
    <recommendedName>
        <fullName evidence="3">EamA domain-containing protein</fullName>
    </recommendedName>
</protein>
<sequence>MAAGAGLLLLGEDMRATQWLGIGLVILACAGSARGSRNDGAVGGAEMAVSSAVDKVTQFFRCRYGALVSVATADRHHD</sequence>
<name>A0ABM8CXS8_9NOCA</name>
<evidence type="ECO:0000313" key="2">
    <source>
        <dbReference type="Proteomes" id="UP001317870"/>
    </source>
</evidence>
<dbReference type="Proteomes" id="UP001317870">
    <property type="component" value="Chromosome"/>
</dbReference>
<gene>
    <name evidence="1" type="ORF">IFM12276_28130</name>
</gene>
<organism evidence="1 2">
    <name type="scientific">Nocardia sputorum</name>
    <dbReference type="NCBI Taxonomy" id="2984338"/>
    <lineage>
        <taxon>Bacteria</taxon>
        <taxon>Bacillati</taxon>
        <taxon>Actinomycetota</taxon>
        <taxon>Actinomycetes</taxon>
        <taxon>Mycobacteriales</taxon>
        <taxon>Nocardiaceae</taxon>
        <taxon>Nocardia</taxon>
    </lineage>
</organism>
<accession>A0ABM8CXS8</accession>
<keyword evidence="2" id="KW-1185">Reference proteome</keyword>
<evidence type="ECO:0000313" key="1">
    <source>
        <dbReference type="EMBL" id="BDT99784.1"/>
    </source>
</evidence>
<dbReference type="EMBL" id="AP026978">
    <property type="protein sequence ID" value="BDT99784.1"/>
    <property type="molecule type" value="Genomic_DNA"/>
</dbReference>
<proteinExistence type="predicted"/>
<reference evidence="1 2" key="1">
    <citation type="submission" date="2022-11" db="EMBL/GenBank/DDBJ databases">
        <title>Genome Sequencing of Nocardia sp. ON39_IFM12276 and assembly.</title>
        <authorList>
            <person name="Shimojima M."/>
            <person name="Toyokawa M."/>
            <person name="Uesaka K."/>
        </authorList>
    </citation>
    <scope>NUCLEOTIDE SEQUENCE [LARGE SCALE GENOMIC DNA]</scope>
    <source>
        <strain evidence="1 2">IFM 12276</strain>
    </source>
</reference>
<evidence type="ECO:0008006" key="3">
    <source>
        <dbReference type="Google" id="ProtNLM"/>
    </source>
</evidence>